<dbReference type="Pfam" id="PF01549">
    <property type="entry name" value="ShK"/>
    <property type="match status" value="1"/>
</dbReference>
<accession>A0ABQ7HAE2</accession>
<dbReference type="Pfam" id="PF00160">
    <property type="entry name" value="Pro_isomerase"/>
    <property type="match status" value="1"/>
</dbReference>
<evidence type="ECO:0000313" key="2">
    <source>
        <dbReference type="EMBL" id="KAF5843818.1"/>
    </source>
</evidence>
<keyword evidence="3" id="KW-1185">Reference proteome</keyword>
<reference evidence="2" key="1">
    <citation type="submission" date="2017-08" db="EMBL/GenBank/DDBJ databases">
        <authorList>
            <person name="Polle J.E."/>
            <person name="Barry K."/>
            <person name="Cushman J."/>
            <person name="Schmutz J."/>
            <person name="Tran D."/>
            <person name="Hathwaick L.T."/>
            <person name="Yim W.C."/>
            <person name="Jenkins J."/>
            <person name="Mckie-Krisberg Z.M."/>
            <person name="Prochnik S."/>
            <person name="Lindquist E."/>
            <person name="Dockter R.B."/>
            <person name="Adam C."/>
            <person name="Molina H."/>
            <person name="Bunkerborg J."/>
            <person name="Jin E."/>
            <person name="Buchheim M."/>
            <person name="Magnuson J."/>
        </authorList>
    </citation>
    <scope>NUCLEOTIDE SEQUENCE</scope>
    <source>
        <strain evidence="2">CCAP 19/18</strain>
    </source>
</reference>
<dbReference type="InterPro" id="IPR002130">
    <property type="entry name" value="Cyclophilin-type_PPIase_dom"/>
</dbReference>
<gene>
    <name evidence="2" type="ORF">DUNSADRAFT_5055</name>
</gene>
<dbReference type="PANTHER" id="PTHR46873">
    <property type="entry name" value="EXPRESSED PROTEIN"/>
    <property type="match status" value="1"/>
</dbReference>
<organism evidence="2 3">
    <name type="scientific">Dunaliella salina</name>
    <name type="common">Green alga</name>
    <name type="synonym">Protococcus salinus</name>
    <dbReference type="NCBI Taxonomy" id="3046"/>
    <lineage>
        <taxon>Eukaryota</taxon>
        <taxon>Viridiplantae</taxon>
        <taxon>Chlorophyta</taxon>
        <taxon>core chlorophytes</taxon>
        <taxon>Chlorophyceae</taxon>
        <taxon>CS clade</taxon>
        <taxon>Chlamydomonadales</taxon>
        <taxon>Dunaliellaceae</taxon>
        <taxon>Dunaliella</taxon>
    </lineage>
</organism>
<name>A0ABQ7HAE2_DUNSA</name>
<dbReference type="SUPFAM" id="SSF50891">
    <property type="entry name" value="Cyclophilin-like"/>
    <property type="match status" value="1"/>
</dbReference>
<sequence>MHSQQFPNQAHSSLMRSARQAHQLFSVMLLFCSSAQSTSRNGAFIGYTERAGTACRDNDSSCGDWASKGECTSNPGYMMMSCPVSCEQCTPPELDAEKYANETLVLETELGKVYMTMLWDNAPRAAALIMDLAHRGSKQQKQCRFYRSEAAPLEGGGPPYGLLQGSLAGILKAPPSEGNAPPKYGHAAMILGTTEFYIALMDHLEWAGAHSVWGKVEERSMETVHRIVSQSPYTNYTHPVGTLMRMMSTPVPFRLRVVQP</sequence>
<dbReference type="Proteomes" id="UP000815325">
    <property type="component" value="Unassembled WGS sequence"/>
</dbReference>
<dbReference type="Gene3D" id="2.40.100.10">
    <property type="entry name" value="Cyclophilin-like"/>
    <property type="match status" value="1"/>
</dbReference>
<protein>
    <recommendedName>
        <fullName evidence="1">ShKT domain-containing protein</fullName>
    </recommendedName>
</protein>
<proteinExistence type="predicted"/>
<dbReference type="PANTHER" id="PTHR46873:SF1">
    <property type="entry name" value="EXPRESSED PROTEIN"/>
    <property type="match status" value="1"/>
</dbReference>
<comment type="caution">
    <text evidence="2">The sequence shown here is derived from an EMBL/GenBank/DDBJ whole genome shotgun (WGS) entry which is preliminary data.</text>
</comment>
<dbReference type="InterPro" id="IPR003582">
    <property type="entry name" value="ShKT_dom"/>
</dbReference>
<dbReference type="EMBL" id="MU069437">
    <property type="protein sequence ID" value="KAF5843818.1"/>
    <property type="molecule type" value="Genomic_DNA"/>
</dbReference>
<feature type="domain" description="ShKT" evidence="1">
    <location>
        <begin position="55"/>
        <end position="89"/>
    </location>
</feature>
<evidence type="ECO:0000313" key="3">
    <source>
        <dbReference type="Proteomes" id="UP000815325"/>
    </source>
</evidence>
<dbReference type="SMART" id="SM00254">
    <property type="entry name" value="ShKT"/>
    <property type="match status" value="1"/>
</dbReference>
<dbReference type="PROSITE" id="PS51670">
    <property type="entry name" value="SHKT"/>
    <property type="match status" value="1"/>
</dbReference>
<dbReference type="InterPro" id="IPR029000">
    <property type="entry name" value="Cyclophilin-like_dom_sf"/>
</dbReference>
<evidence type="ECO:0000259" key="1">
    <source>
        <dbReference type="PROSITE" id="PS51670"/>
    </source>
</evidence>